<dbReference type="HOGENOM" id="CLU_885100_0_0_7"/>
<dbReference type="InterPro" id="IPR035897">
    <property type="entry name" value="Toll_tir_struct_dom_sf"/>
</dbReference>
<dbReference type="PATRIC" id="fig|651182.5.peg.5024"/>
<dbReference type="Pfam" id="PF13676">
    <property type="entry name" value="TIR_2"/>
    <property type="match status" value="1"/>
</dbReference>
<dbReference type="KEGG" id="dto:TOL2_C42710"/>
<evidence type="ECO:0000259" key="1">
    <source>
        <dbReference type="PROSITE" id="PS50104"/>
    </source>
</evidence>
<dbReference type="Proteomes" id="UP000007347">
    <property type="component" value="Chromosome"/>
</dbReference>
<dbReference type="RefSeq" id="WP_014959607.1">
    <property type="nucleotide sequence ID" value="NC_018645.1"/>
</dbReference>
<evidence type="ECO:0000313" key="3">
    <source>
        <dbReference type="Proteomes" id="UP000007347"/>
    </source>
</evidence>
<accession>K0NTM2</accession>
<dbReference type="PROSITE" id="PS50104">
    <property type="entry name" value="TIR"/>
    <property type="match status" value="1"/>
</dbReference>
<dbReference type="SUPFAM" id="SSF52200">
    <property type="entry name" value="Toll/Interleukin receptor TIR domain"/>
    <property type="match status" value="1"/>
</dbReference>
<evidence type="ECO:0000313" key="2">
    <source>
        <dbReference type="EMBL" id="CCK82427.1"/>
    </source>
</evidence>
<keyword evidence="3" id="KW-1185">Reference proteome</keyword>
<feature type="domain" description="TIR" evidence="1">
    <location>
        <begin position="1"/>
        <end position="135"/>
    </location>
</feature>
<name>K0NTM2_DESTT</name>
<dbReference type="GO" id="GO:0007165">
    <property type="term" value="P:signal transduction"/>
    <property type="evidence" value="ECO:0007669"/>
    <property type="project" value="InterPro"/>
</dbReference>
<proteinExistence type="predicted"/>
<dbReference type="EMBL" id="FO203503">
    <property type="protein sequence ID" value="CCK82427.1"/>
    <property type="molecule type" value="Genomic_DNA"/>
</dbReference>
<reference evidence="2 3" key="1">
    <citation type="journal article" date="2013" name="Environ. Microbiol.">
        <title>Complete genome, catabolic sub-proteomes and key-metabolites of Desulfobacula toluolica Tol2, a marine, aromatic compound-degrading, sulfate-reducing bacterium.</title>
        <authorList>
            <person name="Wohlbrand L."/>
            <person name="Jacob J.H."/>
            <person name="Kube M."/>
            <person name="Mussmann M."/>
            <person name="Jarling R."/>
            <person name="Beck A."/>
            <person name="Amann R."/>
            <person name="Wilkes H."/>
            <person name="Reinhardt R."/>
            <person name="Rabus R."/>
        </authorList>
    </citation>
    <scope>NUCLEOTIDE SEQUENCE [LARGE SCALE GENOMIC DNA]</scope>
    <source>
        <strain evidence="3">DSM 7467 / Tol2</strain>
    </source>
</reference>
<dbReference type="OrthoDB" id="4774809at2"/>
<keyword evidence="2" id="KW-0675">Receptor</keyword>
<dbReference type="STRING" id="651182.TOL2_C42710"/>
<dbReference type="InterPro" id="IPR000157">
    <property type="entry name" value="TIR_dom"/>
</dbReference>
<protein>
    <submittedName>
        <fullName evidence="2">Predicted Toll-interleukin receptor domain protein</fullName>
    </submittedName>
</protein>
<gene>
    <name evidence="2" type="ordered locus">TOL2_C42710</name>
</gene>
<sequence>MNPKTFISHASEDKDRFVIDFSSKLRSKGIDAWLDKWEMFPGDSLVDKIFEEGIKNADAFVIILSQHSVNKPWVREELNAGFVKRISIKTKIIPIVIDDCEVPECLKSTLWERIQNLESYDENLNRIVQSIFGISEKPQLGKPPKHIKTVIDVLPGLTKVDTIIFNQSCKITIEKGDKNINLSEIYDSLKEYGISDDEIEESLEILDSRGFIKAQRVLKGRIPFFLITQYGFDLYARKNINDYDLIVKEVCLKILNENLMVNHQIAEATNTPIALINHILETIERKGLVKTIKALNGLYQVHYVSPELKRMFR</sequence>
<dbReference type="SMART" id="SM00255">
    <property type="entry name" value="TIR"/>
    <property type="match status" value="1"/>
</dbReference>
<dbReference type="AlphaFoldDB" id="K0NTM2"/>
<organism evidence="2 3">
    <name type="scientific">Desulfobacula toluolica (strain DSM 7467 / Tol2)</name>
    <dbReference type="NCBI Taxonomy" id="651182"/>
    <lineage>
        <taxon>Bacteria</taxon>
        <taxon>Pseudomonadati</taxon>
        <taxon>Thermodesulfobacteriota</taxon>
        <taxon>Desulfobacteria</taxon>
        <taxon>Desulfobacterales</taxon>
        <taxon>Desulfobacteraceae</taxon>
        <taxon>Desulfobacula</taxon>
    </lineage>
</organism>
<dbReference type="Gene3D" id="3.40.50.10140">
    <property type="entry name" value="Toll/interleukin-1 receptor homology (TIR) domain"/>
    <property type="match status" value="1"/>
</dbReference>